<dbReference type="InterPro" id="IPR027417">
    <property type="entry name" value="P-loop_NTPase"/>
</dbReference>
<dbReference type="PROSITE" id="PS51897">
    <property type="entry name" value="ANNEXIN_2"/>
    <property type="match status" value="2"/>
</dbReference>
<feature type="region of interest" description="Disordered" evidence="4">
    <location>
        <begin position="195"/>
        <end position="221"/>
    </location>
</feature>
<sequence length="1277" mass="135635">MRMGIDGTGNNRPREPLTARRPTVAPPPEAPPAPANVAPKPAANAVPSNAQSTFDRTTPREGPQLAPPASSLLTENARDAQANCLDKAADWVDKATPALRARSELVFLKDTRPGQEGQSGHVVVRQGERVVDPSSGKSYDNLQAFLKDQPQYRQSGTLSANSAHKIFSAAPGSAERQKAITDAKVAPELQRMMVADSPPGTTTASAPQKPATPPYTAEQASKDATALYEATDGGVFGAGTDEDKIFQTLEGKTPEQINLIRQSYKDHYNKDLDAKLEDELGGDDWKRAQALLSADAPKNDAVVIQSELDGVFGSSEEVLKTLEKRSPDERKAIAQKFAELNGGAPAGQSAEDFMLSKLGKELDTDEMSRARSLLGASQAQTPQQKLELETQALKDGLKRDMDGLGTDEDRIFERLEKATPEQRALLAQDPAVASRLKDELGGEDYDRAMGLLQGNPGQADAARIRESMSGWTGADEKGVRKVLEGKTPDQLTAIKAEYEKQTGKSLESEIRGWGGADADVTLRLLNPPAPGDKKAQAEAAAEKLQLAMDGAGTDEEAIRQTLEGKSKPELDDIAAAYKQKYGKDLRAELDSELDGRDQLELLNQNYDLGAVDPNDPNAAQERVRRLREQQANESGFGTWVLDGVQRTFKGESDNDRINRDLTRADTAIKSGDTQRANTLTGYAADDVKSLQTSKDSLADGAASAAVVVVTTAAVIGTGGAATPLAIAGYAALGAATRVGTYAALQGDAAGGQELLRQAGIGAVEGGTAVLPVGKGAGAVTAGARTGATTAAKEVATTAVRETVETSVKAAVVQGAKEGAVGGAAGGAFDAATRSETWENGVGDGLVQVGKRAVIDGTVGAVTGGVVGAGTAKAGQLFREVRGKGGALQTDGPNIRFTTSEGRVFEGTVTPENAKDVLKIVKAADLRTGKTTGSYEVRQAILERSGGKVGTFEAFTVGEPPKDGSLWKWLEEPKNWVPERREFQQKLLNTELDKAQTLSDRLEPNTVYALRGNTAAGKTTAVKNDPHLKSKVLDDQGELSGALNPDPIKAQIAEQHGGKISTSQAHVEGSIISQRVETEMLSRPNSSVVYDKRFAGESDIPRMLKAVEGRNVKIVDLEVPLETSSVRVLMRNPGTADPLVPFDAVEGGFKGVRQNRAELLAGRPGEFKGVIENEKITDYKLLVTDSSGKQVLVAEKRGGTWFGPDTPEKQALFNKAVTENPAAEADRVKNTIIDDAFIDRQVGGITNPDFAQKMRARLTEYKGKTLGEALEQHSKKTA</sequence>
<keyword evidence="2" id="KW-0106">Calcium</keyword>
<dbReference type="PANTHER" id="PTHR10502:SF239">
    <property type="entry name" value="ANNEXIN A7"/>
    <property type="match status" value="1"/>
</dbReference>
<accession>A0ABX9QSH4</accession>
<keyword evidence="1" id="KW-0677">Repeat</keyword>
<keyword evidence="6" id="KW-1185">Reference proteome</keyword>
<dbReference type="PANTHER" id="PTHR10502">
    <property type="entry name" value="ANNEXIN"/>
    <property type="match status" value="1"/>
</dbReference>
<evidence type="ECO:0000256" key="1">
    <source>
        <dbReference type="ARBA" id="ARBA00022737"/>
    </source>
</evidence>
<comment type="caution">
    <text evidence="5">The sequence shown here is derived from an EMBL/GenBank/DDBJ whole genome shotgun (WGS) entry which is preliminary data.</text>
</comment>
<dbReference type="NCBIfam" id="NF041405">
    <property type="entry name" value="XopAJ"/>
    <property type="match status" value="1"/>
</dbReference>
<evidence type="ECO:0000256" key="3">
    <source>
        <dbReference type="ARBA" id="ARBA00023302"/>
    </source>
</evidence>
<name>A0ABX9QSH4_9BACT</name>
<dbReference type="SMART" id="SM00335">
    <property type="entry name" value="ANX"/>
    <property type="match status" value="3"/>
</dbReference>
<dbReference type="Pfam" id="PF00191">
    <property type="entry name" value="Annexin"/>
    <property type="match status" value="3"/>
</dbReference>
<dbReference type="Gene3D" id="1.10.220.10">
    <property type="entry name" value="Annexin"/>
    <property type="match status" value="3"/>
</dbReference>
<dbReference type="EMBL" id="RAWI01000001">
    <property type="protein sequence ID" value="RKI17715.1"/>
    <property type="molecule type" value="Genomic_DNA"/>
</dbReference>
<dbReference type="Gene3D" id="3.40.50.300">
    <property type="entry name" value="P-loop containing nucleotide triphosphate hydrolases"/>
    <property type="match status" value="1"/>
</dbReference>
<feature type="region of interest" description="Disordered" evidence="4">
    <location>
        <begin position="1"/>
        <end position="75"/>
    </location>
</feature>
<reference evidence="5 6" key="1">
    <citation type="submission" date="2018-09" db="EMBL/GenBank/DDBJ databases">
        <authorList>
            <person name="Livingstone P.G."/>
            <person name="Whitworth D.E."/>
        </authorList>
    </citation>
    <scope>NUCLEOTIDE SEQUENCE [LARGE SCALE GENOMIC DNA]</scope>
    <source>
        <strain evidence="5 6">CA031B</strain>
    </source>
</reference>
<evidence type="ECO:0000313" key="6">
    <source>
        <dbReference type="Proteomes" id="UP000278907"/>
    </source>
</evidence>
<dbReference type="InterPro" id="IPR037104">
    <property type="entry name" value="Annexin_sf"/>
</dbReference>
<evidence type="ECO:0000313" key="5">
    <source>
        <dbReference type="EMBL" id="RKI17715.1"/>
    </source>
</evidence>
<keyword evidence="3" id="KW-0111">Calcium/phospholipid-binding</keyword>
<feature type="compositionally biased region" description="Low complexity" evidence="4">
    <location>
        <begin position="35"/>
        <end position="50"/>
    </location>
</feature>
<evidence type="ECO:0000256" key="2">
    <source>
        <dbReference type="ARBA" id="ARBA00022837"/>
    </source>
</evidence>
<dbReference type="SUPFAM" id="SSF47874">
    <property type="entry name" value="Annexin"/>
    <property type="match status" value="2"/>
</dbReference>
<evidence type="ECO:0008006" key="7">
    <source>
        <dbReference type="Google" id="ProtNLM"/>
    </source>
</evidence>
<proteinExistence type="predicted"/>
<evidence type="ECO:0000256" key="4">
    <source>
        <dbReference type="SAM" id="MobiDB-lite"/>
    </source>
</evidence>
<organism evidence="5 6">
    <name type="scientific">Corallococcus praedator</name>
    <dbReference type="NCBI Taxonomy" id="2316724"/>
    <lineage>
        <taxon>Bacteria</taxon>
        <taxon>Pseudomonadati</taxon>
        <taxon>Myxococcota</taxon>
        <taxon>Myxococcia</taxon>
        <taxon>Myxococcales</taxon>
        <taxon>Cystobacterineae</taxon>
        <taxon>Myxococcaceae</taxon>
        <taxon>Corallococcus</taxon>
    </lineage>
</organism>
<protein>
    <recommendedName>
        <fullName evidence="7">Annexin</fullName>
    </recommendedName>
</protein>
<gene>
    <name evidence="5" type="ORF">D7Y13_00055</name>
</gene>
<dbReference type="Proteomes" id="UP000278907">
    <property type="component" value="Unassembled WGS sequence"/>
</dbReference>
<feature type="compositionally biased region" description="Pro residues" evidence="4">
    <location>
        <begin position="24"/>
        <end position="34"/>
    </location>
</feature>
<dbReference type="InterPro" id="IPR018502">
    <property type="entry name" value="Annexin_repeat"/>
</dbReference>